<evidence type="ECO:0000313" key="2">
    <source>
        <dbReference type="Proteomes" id="UP000192247"/>
    </source>
</evidence>
<comment type="caution">
    <text evidence="1">The sequence shown here is derived from an EMBL/GenBank/DDBJ whole genome shotgun (WGS) entry which is preliminary data.</text>
</comment>
<evidence type="ECO:0000313" key="1">
    <source>
        <dbReference type="EMBL" id="OQR69888.1"/>
    </source>
</evidence>
<organism evidence="1 2">
    <name type="scientific">Tropilaelaps mercedesae</name>
    <dbReference type="NCBI Taxonomy" id="418985"/>
    <lineage>
        <taxon>Eukaryota</taxon>
        <taxon>Metazoa</taxon>
        <taxon>Ecdysozoa</taxon>
        <taxon>Arthropoda</taxon>
        <taxon>Chelicerata</taxon>
        <taxon>Arachnida</taxon>
        <taxon>Acari</taxon>
        <taxon>Parasitiformes</taxon>
        <taxon>Mesostigmata</taxon>
        <taxon>Gamasina</taxon>
        <taxon>Dermanyssoidea</taxon>
        <taxon>Laelapidae</taxon>
        <taxon>Tropilaelaps</taxon>
    </lineage>
</organism>
<gene>
    <name evidence="1" type="ORF">BIW11_04267</name>
</gene>
<dbReference type="InParanoid" id="A0A1V9X934"/>
<dbReference type="Proteomes" id="UP000192247">
    <property type="component" value="Unassembled WGS sequence"/>
</dbReference>
<proteinExistence type="predicted"/>
<keyword evidence="2" id="KW-1185">Reference proteome</keyword>
<dbReference type="EMBL" id="MNPL01019477">
    <property type="protein sequence ID" value="OQR69888.1"/>
    <property type="molecule type" value="Genomic_DNA"/>
</dbReference>
<accession>A0A1V9X934</accession>
<dbReference type="AlphaFoldDB" id="A0A1V9X934"/>
<name>A0A1V9X934_9ACAR</name>
<reference evidence="1 2" key="1">
    <citation type="journal article" date="2017" name="Gigascience">
        <title>Draft genome of the honey bee ectoparasitic mite, Tropilaelaps mercedesae, is shaped by the parasitic life history.</title>
        <authorList>
            <person name="Dong X."/>
            <person name="Armstrong S.D."/>
            <person name="Xia D."/>
            <person name="Makepeace B.L."/>
            <person name="Darby A.C."/>
            <person name="Kadowaki T."/>
        </authorList>
    </citation>
    <scope>NUCLEOTIDE SEQUENCE [LARGE SCALE GENOMIC DNA]</scope>
    <source>
        <strain evidence="1">Wuxi-XJTLU</strain>
    </source>
</reference>
<sequence>MCPLVGLHQVCPLVALHQSVPTSGIASERVH</sequence>
<protein>
    <submittedName>
        <fullName evidence="1">Uncharacterized protein</fullName>
    </submittedName>
</protein>